<feature type="region of interest" description="Disordered" evidence="1">
    <location>
        <begin position="1"/>
        <end position="20"/>
    </location>
</feature>
<keyword evidence="3" id="KW-1185">Reference proteome</keyword>
<accession>A0A225VMB6</accession>
<dbReference type="OrthoDB" id="145257at2759"/>
<evidence type="ECO:0000313" key="3">
    <source>
        <dbReference type="Proteomes" id="UP000198211"/>
    </source>
</evidence>
<reference evidence="3" key="1">
    <citation type="submission" date="2017-03" db="EMBL/GenBank/DDBJ databases">
        <title>Phytopthora megakarya and P. palmivora, two closely related causual agents of cacao black pod achieved similar genome size and gene model numbers by different mechanisms.</title>
        <authorList>
            <person name="Ali S."/>
            <person name="Shao J."/>
            <person name="Larry D.J."/>
            <person name="Kronmiller B."/>
            <person name="Shen D."/>
            <person name="Strem M.D."/>
            <person name="Melnick R.L."/>
            <person name="Guiltinan M.J."/>
            <person name="Tyler B.M."/>
            <person name="Meinhardt L.W."/>
            <person name="Bailey B.A."/>
        </authorList>
    </citation>
    <scope>NUCLEOTIDE SEQUENCE [LARGE SCALE GENOMIC DNA]</scope>
    <source>
        <strain evidence="3">zdho120</strain>
    </source>
</reference>
<dbReference type="AlphaFoldDB" id="A0A225VMB6"/>
<comment type="caution">
    <text evidence="2">The sequence shown here is derived from an EMBL/GenBank/DDBJ whole genome shotgun (WGS) entry which is preliminary data.</text>
</comment>
<proteinExistence type="predicted"/>
<sequence length="229" mass="26480">MKKYHKRELAEYQDQSHKAKEARPRALGLILKKADTAKARKITAEKLEHVNMLLARWIATHFRPLVLIEDEGFLDFVSYTTFNLVLHYVTEEFKLRIGQLEMHALLDLEKNSMETMRGWSCGIDVWNKLSKPKHKEWLAIDCICALLKPFGTVSTTLGVEGFPILPLIMSALHAVDGVLENKHIYDCKLDGAGSKTYMDEIRVLMVEVQKIILRVFKHRFDKWNTTNLD</sequence>
<evidence type="ECO:0000256" key="1">
    <source>
        <dbReference type="SAM" id="MobiDB-lite"/>
    </source>
</evidence>
<gene>
    <name evidence="2" type="ORF">PHMEG_00021061</name>
</gene>
<name>A0A225VMB6_9STRA</name>
<protein>
    <submittedName>
        <fullName evidence="2">Uncharacterized protein</fullName>
    </submittedName>
</protein>
<organism evidence="2 3">
    <name type="scientific">Phytophthora megakarya</name>
    <dbReference type="NCBI Taxonomy" id="4795"/>
    <lineage>
        <taxon>Eukaryota</taxon>
        <taxon>Sar</taxon>
        <taxon>Stramenopiles</taxon>
        <taxon>Oomycota</taxon>
        <taxon>Peronosporomycetes</taxon>
        <taxon>Peronosporales</taxon>
        <taxon>Peronosporaceae</taxon>
        <taxon>Phytophthora</taxon>
    </lineage>
</organism>
<dbReference type="EMBL" id="NBNE01003868">
    <property type="protein sequence ID" value="OWZ06656.1"/>
    <property type="molecule type" value="Genomic_DNA"/>
</dbReference>
<evidence type="ECO:0000313" key="2">
    <source>
        <dbReference type="EMBL" id="OWZ06656.1"/>
    </source>
</evidence>
<feature type="compositionally biased region" description="Basic and acidic residues" evidence="1">
    <location>
        <begin position="7"/>
        <end position="20"/>
    </location>
</feature>
<dbReference type="Proteomes" id="UP000198211">
    <property type="component" value="Unassembled WGS sequence"/>
</dbReference>